<dbReference type="OrthoDB" id="416253at2759"/>
<organism evidence="8 9">
    <name type="scientific">Spizellomyces punctatus (strain DAOM BR117)</name>
    <dbReference type="NCBI Taxonomy" id="645134"/>
    <lineage>
        <taxon>Eukaryota</taxon>
        <taxon>Fungi</taxon>
        <taxon>Fungi incertae sedis</taxon>
        <taxon>Chytridiomycota</taxon>
        <taxon>Chytridiomycota incertae sedis</taxon>
        <taxon>Chytridiomycetes</taxon>
        <taxon>Spizellomycetales</taxon>
        <taxon>Spizellomycetaceae</taxon>
        <taxon>Spizellomyces</taxon>
    </lineage>
</organism>
<dbReference type="PIRSF" id="PIRSF000097">
    <property type="entry name" value="AKR"/>
    <property type="match status" value="1"/>
</dbReference>
<dbReference type="GO" id="GO:0016616">
    <property type="term" value="F:oxidoreductase activity, acting on the CH-OH group of donors, NAD or NADP as acceptor"/>
    <property type="evidence" value="ECO:0007669"/>
    <property type="project" value="UniProtKB-ARBA"/>
</dbReference>
<feature type="domain" description="NADP-dependent oxidoreductase" evidence="7">
    <location>
        <begin position="9"/>
        <end position="261"/>
    </location>
</feature>
<dbReference type="OMA" id="MEIHPWY"/>
<evidence type="ECO:0000256" key="1">
    <source>
        <dbReference type="ARBA" id="ARBA00007905"/>
    </source>
</evidence>
<comment type="similarity">
    <text evidence="1">Belongs to the aldo/keto reductase family.</text>
</comment>
<keyword evidence="2" id="KW-0521">NADP</keyword>
<evidence type="ECO:0000256" key="3">
    <source>
        <dbReference type="ARBA" id="ARBA00023002"/>
    </source>
</evidence>
<evidence type="ECO:0000259" key="7">
    <source>
        <dbReference type="Pfam" id="PF00248"/>
    </source>
</evidence>
<feature type="binding site" evidence="5">
    <location>
        <position position="94"/>
    </location>
    <ligand>
        <name>substrate</name>
    </ligand>
</feature>
<dbReference type="eggNOG" id="KOG1577">
    <property type="taxonomic scope" value="Eukaryota"/>
</dbReference>
<dbReference type="AlphaFoldDB" id="A0A0L0HC92"/>
<evidence type="ECO:0000313" key="9">
    <source>
        <dbReference type="Proteomes" id="UP000053201"/>
    </source>
</evidence>
<evidence type="ECO:0000256" key="5">
    <source>
        <dbReference type="PIRSR" id="PIRSR000097-2"/>
    </source>
</evidence>
<dbReference type="EMBL" id="KQ257460">
    <property type="protein sequence ID" value="KNC98398.1"/>
    <property type="molecule type" value="Genomic_DNA"/>
</dbReference>
<evidence type="ECO:0000256" key="2">
    <source>
        <dbReference type="ARBA" id="ARBA00022857"/>
    </source>
</evidence>
<evidence type="ECO:0000256" key="6">
    <source>
        <dbReference type="PIRSR" id="PIRSR000097-3"/>
    </source>
</evidence>
<dbReference type="InterPro" id="IPR036812">
    <property type="entry name" value="NAD(P)_OxRdtase_dom_sf"/>
</dbReference>
<evidence type="ECO:0000313" key="8">
    <source>
        <dbReference type="EMBL" id="KNC98398.1"/>
    </source>
</evidence>
<dbReference type="FunFam" id="3.20.20.100:FF:000002">
    <property type="entry name" value="2,5-diketo-D-gluconic acid reductase A"/>
    <property type="match status" value="1"/>
</dbReference>
<protein>
    <recommendedName>
        <fullName evidence="7">NADP-dependent oxidoreductase domain-containing protein</fullName>
    </recommendedName>
</protein>
<dbReference type="Proteomes" id="UP000053201">
    <property type="component" value="Unassembled WGS sequence"/>
</dbReference>
<gene>
    <name evidence="8" type="ORF">SPPG_06103</name>
</gene>
<dbReference type="GeneID" id="27689435"/>
<reference evidence="8 9" key="1">
    <citation type="submission" date="2009-08" db="EMBL/GenBank/DDBJ databases">
        <title>The Genome Sequence of Spizellomyces punctatus strain DAOM BR117.</title>
        <authorList>
            <consortium name="The Broad Institute Genome Sequencing Platform"/>
            <person name="Russ C."/>
            <person name="Cuomo C."/>
            <person name="Shea T."/>
            <person name="Young S.K."/>
            <person name="Zeng Q."/>
            <person name="Koehrsen M."/>
            <person name="Haas B."/>
            <person name="Borodovsky M."/>
            <person name="Guigo R."/>
            <person name="Alvarado L."/>
            <person name="Berlin A."/>
            <person name="Bochicchio J."/>
            <person name="Borenstein D."/>
            <person name="Chapman S."/>
            <person name="Chen Z."/>
            <person name="Engels R."/>
            <person name="Freedman E."/>
            <person name="Gellesch M."/>
            <person name="Goldberg J."/>
            <person name="Griggs A."/>
            <person name="Gujja S."/>
            <person name="Heiman D."/>
            <person name="Hepburn T."/>
            <person name="Howarth C."/>
            <person name="Jen D."/>
            <person name="Larson L."/>
            <person name="Lewis B."/>
            <person name="Mehta T."/>
            <person name="Park D."/>
            <person name="Pearson M."/>
            <person name="Roberts A."/>
            <person name="Saif S."/>
            <person name="Shenoy N."/>
            <person name="Sisk P."/>
            <person name="Stolte C."/>
            <person name="Sykes S."/>
            <person name="Thomson T."/>
            <person name="Walk T."/>
            <person name="White J."/>
            <person name="Yandava C."/>
            <person name="Burger G."/>
            <person name="Gray M.W."/>
            <person name="Holland P.W.H."/>
            <person name="King N."/>
            <person name="Lang F.B.F."/>
            <person name="Roger A.J."/>
            <person name="Ruiz-Trillo I."/>
            <person name="Lander E."/>
            <person name="Nusbaum C."/>
        </authorList>
    </citation>
    <scope>NUCLEOTIDE SEQUENCE [LARGE SCALE GENOMIC DNA]</scope>
    <source>
        <strain evidence="8 9">DAOM BR117</strain>
    </source>
</reference>
<dbReference type="InterPro" id="IPR018170">
    <property type="entry name" value="Aldo/ket_reductase_CS"/>
</dbReference>
<dbReference type="PROSITE" id="PS00062">
    <property type="entry name" value="ALDOKETO_REDUCTASE_2"/>
    <property type="match status" value="1"/>
</dbReference>
<dbReference type="VEuPathDB" id="FungiDB:SPPG_06103"/>
<sequence length="278" mass="31565">MQPMDIPQLGLGTYRLKKAAVKAPLRLALECGYTMLDTASVYDNEKEIGQTLQTNVFITTKLWRSHQSECPKTIEKHLKASISKLGHVDLWLLHWPGPGYHRFKKYQVPKDWTPTTRIATWNAMTTLLTQTHVRAIGVSNFSIRQLQHLATHTSIRPSVNQIEMHPFLIQKELRAYCAQQDIRIMAYCSLGSGDPKLLNHPVVVRVANEVNKSVSQVLLRWAVQHGVIVIPCSTVREHLVENRGVWGWELSEVQMEALDGLDCGKRYAWKGVDPDSVP</sequence>
<dbReference type="Gene3D" id="3.20.20.100">
    <property type="entry name" value="NADP-dependent oxidoreductase domain"/>
    <property type="match status" value="1"/>
</dbReference>
<name>A0A0L0HC92_SPIPD</name>
<feature type="site" description="Lowers pKa of active site Tyr" evidence="6">
    <location>
        <position position="61"/>
    </location>
</feature>
<dbReference type="PANTHER" id="PTHR43827">
    <property type="entry name" value="2,5-DIKETO-D-GLUCONIC ACID REDUCTASE"/>
    <property type="match status" value="1"/>
</dbReference>
<dbReference type="PRINTS" id="PR00069">
    <property type="entry name" value="ALDKETRDTASE"/>
</dbReference>
<dbReference type="CDD" id="cd19071">
    <property type="entry name" value="AKR_AKR1-5-like"/>
    <property type="match status" value="1"/>
</dbReference>
<dbReference type="RefSeq" id="XP_016606438.1">
    <property type="nucleotide sequence ID" value="XM_016754310.1"/>
</dbReference>
<proteinExistence type="inferred from homology"/>
<dbReference type="SUPFAM" id="SSF51430">
    <property type="entry name" value="NAD(P)-linked oxidoreductase"/>
    <property type="match status" value="1"/>
</dbReference>
<dbReference type="InParanoid" id="A0A0L0HC92"/>
<dbReference type="STRING" id="645134.A0A0L0HC92"/>
<feature type="active site" description="Proton donor" evidence="4">
    <location>
        <position position="42"/>
    </location>
</feature>
<dbReference type="InterPro" id="IPR020471">
    <property type="entry name" value="AKR"/>
</dbReference>
<keyword evidence="9" id="KW-1185">Reference proteome</keyword>
<evidence type="ECO:0000256" key="4">
    <source>
        <dbReference type="PIRSR" id="PIRSR000097-1"/>
    </source>
</evidence>
<dbReference type="InterPro" id="IPR023210">
    <property type="entry name" value="NADP_OxRdtase_dom"/>
</dbReference>
<keyword evidence="3" id="KW-0560">Oxidoreductase</keyword>
<dbReference type="PANTHER" id="PTHR43827:SF3">
    <property type="entry name" value="NADP-DEPENDENT OXIDOREDUCTASE DOMAIN-CONTAINING PROTEIN"/>
    <property type="match status" value="1"/>
</dbReference>
<accession>A0A0L0HC92</accession>
<dbReference type="Pfam" id="PF00248">
    <property type="entry name" value="Aldo_ket_red"/>
    <property type="match status" value="1"/>
</dbReference>